<dbReference type="GO" id="GO:0009295">
    <property type="term" value="C:nucleoid"/>
    <property type="evidence" value="ECO:0007669"/>
    <property type="project" value="TreeGrafter"/>
</dbReference>
<dbReference type="PIRSF" id="PIRSF002070">
    <property type="entry name" value="SSB"/>
    <property type="match status" value="1"/>
</dbReference>
<comment type="caution">
    <text evidence="2">Lacks conserved residue(s) required for the propagation of feature annotation.</text>
</comment>
<dbReference type="AlphaFoldDB" id="A0A1W9S1R7"/>
<dbReference type="PANTHER" id="PTHR10302">
    <property type="entry name" value="SINGLE-STRANDED DNA-BINDING PROTEIN"/>
    <property type="match status" value="1"/>
</dbReference>
<dbReference type="HAMAP" id="MF_00984">
    <property type="entry name" value="SSB"/>
    <property type="match status" value="1"/>
</dbReference>
<dbReference type="Gene3D" id="2.40.50.140">
    <property type="entry name" value="Nucleic acid-binding proteins"/>
    <property type="match status" value="1"/>
</dbReference>
<dbReference type="PANTHER" id="PTHR10302:SF27">
    <property type="entry name" value="SINGLE-STRANDED DNA-BINDING PROTEIN"/>
    <property type="match status" value="1"/>
</dbReference>
<evidence type="ECO:0000313" key="6">
    <source>
        <dbReference type="Proteomes" id="UP000192611"/>
    </source>
</evidence>
<dbReference type="Pfam" id="PF00436">
    <property type="entry name" value="SSB"/>
    <property type="match status" value="1"/>
</dbReference>
<comment type="caution">
    <text evidence="5">The sequence shown here is derived from an EMBL/GenBank/DDBJ whole genome shotgun (WGS) entry which is preliminary data.</text>
</comment>
<feature type="region of interest" description="Disordered" evidence="4">
    <location>
        <begin position="112"/>
        <end position="140"/>
    </location>
</feature>
<evidence type="ECO:0000256" key="2">
    <source>
        <dbReference type="HAMAP-Rule" id="MF_00984"/>
    </source>
</evidence>
<reference evidence="6" key="1">
    <citation type="submission" date="2017-03" db="EMBL/GenBank/DDBJ databases">
        <title>Novel pathways for hydrocarbon cycling and metabolic interdependencies in hydrothermal sediment communities.</title>
        <authorList>
            <person name="Dombrowski N."/>
            <person name="Seitz K."/>
            <person name="Teske A."/>
            <person name="Baker B."/>
        </authorList>
    </citation>
    <scope>NUCLEOTIDE SEQUENCE [LARGE SCALE GENOMIC DNA]</scope>
</reference>
<comment type="subunit">
    <text evidence="2">Homotetramer.</text>
</comment>
<dbReference type="SUPFAM" id="SSF50249">
    <property type="entry name" value="Nucleic acid-binding proteins"/>
    <property type="match status" value="1"/>
</dbReference>
<evidence type="ECO:0000256" key="4">
    <source>
        <dbReference type="SAM" id="MobiDB-lite"/>
    </source>
</evidence>
<dbReference type="InterPro" id="IPR000424">
    <property type="entry name" value="Primosome_PriB/ssb"/>
</dbReference>
<organism evidence="5 6">
    <name type="scientific">Candidatus Coatesbacteria bacterium 4484_99</name>
    <dbReference type="NCBI Taxonomy" id="1970774"/>
    <lineage>
        <taxon>Bacteria</taxon>
        <taxon>Candidatus Coatesiibacteriota</taxon>
    </lineage>
</organism>
<name>A0A1W9S1R7_9BACT</name>
<keyword evidence="1 2" id="KW-0238">DNA-binding</keyword>
<gene>
    <name evidence="5" type="ORF">B6D57_02125</name>
</gene>
<dbReference type="NCBIfam" id="TIGR00621">
    <property type="entry name" value="ssb"/>
    <property type="match status" value="1"/>
</dbReference>
<protein>
    <recommendedName>
        <fullName evidence="2 3">Single-stranded DNA-binding protein</fullName>
        <shortName evidence="2">SSB</shortName>
    </recommendedName>
</protein>
<dbReference type="CDD" id="cd04496">
    <property type="entry name" value="SSB_OBF"/>
    <property type="match status" value="1"/>
</dbReference>
<dbReference type="PROSITE" id="PS50935">
    <property type="entry name" value="SSB"/>
    <property type="match status" value="1"/>
</dbReference>
<dbReference type="InterPro" id="IPR011344">
    <property type="entry name" value="ssDNA-bd"/>
</dbReference>
<feature type="compositionally biased region" description="Acidic residues" evidence="4">
    <location>
        <begin position="117"/>
        <end position="134"/>
    </location>
</feature>
<accession>A0A1W9S1R7</accession>
<dbReference type="GO" id="GO:0003697">
    <property type="term" value="F:single-stranded DNA binding"/>
    <property type="evidence" value="ECO:0007669"/>
    <property type="project" value="UniProtKB-UniRule"/>
</dbReference>
<sequence length="140" mass="16112">MPFYNKILLMGNLTKDVELRYTPQGTAVSRFRIAVNRSYKDSQGEWKGDTLFINVVAWSFLAERCAETLSKGDNVFVEGRLDMRNYEYQGQKRTIFEVVANKVSYIPRRGDTKEIPEDIGESEEIIEEDIDASSENDVPF</sequence>
<dbReference type="GO" id="GO:0006260">
    <property type="term" value="P:DNA replication"/>
    <property type="evidence" value="ECO:0007669"/>
    <property type="project" value="InterPro"/>
</dbReference>
<proteinExistence type="inferred from homology"/>
<dbReference type="EMBL" id="NATQ01000030">
    <property type="protein sequence ID" value="OQX90744.1"/>
    <property type="molecule type" value="Genomic_DNA"/>
</dbReference>
<evidence type="ECO:0000313" key="5">
    <source>
        <dbReference type="EMBL" id="OQX90744.1"/>
    </source>
</evidence>
<evidence type="ECO:0000256" key="3">
    <source>
        <dbReference type="PIRNR" id="PIRNR002070"/>
    </source>
</evidence>
<dbReference type="Proteomes" id="UP000192611">
    <property type="component" value="Unassembled WGS sequence"/>
</dbReference>
<evidence type="ECO:0000256" key="1">
    <source>
        <dbReference type="ARBA" id="ARBA00023125"/>
    </source>
</evidence>
<dbReference type="InterPro" id="IPR012340">
    <property type="entry name" value="NA-bd_OB-fold"/>
</dbReference>